<dbReference type="Proteomes" id="UP000440498">
    <property type="component" value="Unassembled WGS sequence"/>
</dbReference>
<organism evidence="1 2">
    <name type="scientific">Rugamonas aquatica</name>
    <dbReference type="NCBI Taxonomy" id="2743357"/>
    <lineage>
        <taxon>Bacteria</taxon>
        <taxon>Pseudomonadati</taxon>
        <taxon>Pseudomonadota</taxon>
        <taxon>Betaproteobacteria</taxon>
        <taxon>Burkholderiales</taxon>
        <taxon>Oxalobacteraceae</taxon>
        <taxon>Telluria group</taxon>
        <taxon>Rugamonas</taxon>
    </lineage>
</organism>
<protein>
    <recommendedName>
        <fullName evidence="3">SGNH/GDSL hydrolase family protein</fullName>
    </recommendedName>
</protein>
<name>A0A6A7NBE1_9BURK</name>
<dbReference type="AlphaFoldDB" id="A0A6A7NBE1"/>
<accession>A0A6A7NBE1</accession>
<sequence>MRILIIGGSNSLLKDGYVTHLAQSLQGYAEAEIVQISVGATTSLSAIGRLYETYDGKPVDVVLYEYSINDTGHFAPRPGGGDSWLFCFHLLLKAAAQLYPTATFVPLVLAQQQHFSSAAPHPIYDAQIRAFNELALPVIDVRAALSALFLGRAPAWLYRDQAHYDTPHATSIVGAIVAQRLLTLKTQNAEPLTATVARLQSVSPFTRLQAMYLPGVNLEQFTSGPVQRAHTGNRLMQLDYLRMLPGSRLELNSEMFPLALFLKSDPQHDALQLELSSDDGLVFNSRVATRHADTETLPFVYSSIPLPLLWSHSLLRRYGASRLAVSVPEQAGGAQSGFDCYAGGRPDAPERHLDLVGVLMLVEQQS</sequence>
<dbReference type="RefSeq" id="WP_152841418.1">
    <property type="nucleotide sequence ID" value="NZ_WHUG01000019.1"/>
</dbReference>
<evidence type="ECO:0000313" key="1">
    <source>
        <dbReference type="EMBL" id="MQA42308.1"/>
    </source>
</evidence>
<gene>
    <name evidence="1" type="ORF">GEV02_29640</name>
</gene>
<evidence type="ECO:0008006" key="3">
    <source>
        <dbReference type="Google" id="ProtNLM"/>
    </source>
</evidence>
<proteinExistence type="predicted"/>
<keyword evidence="2" id="KW-1185">Reference proteome</keyword>
<dbReference type="SUPFAM" id="SSF52266">
    <property type="entry name" value="SGNH hydrolase"/>
    <property type="match status" value="1"/>
</dbReference>
<dbReference type="EMBL" id="WHUG01000019">
    <property type="protein sequence ID" value="MQA42308.1"/>
    <property type="molecule type" value="Genomic_DNA"/>
</dbReference>
<reference evidence="1 2" key="1">
    <citation type="submission" date="2019-10" db="EMBL/GenBank/DDBJ databases">
        <title>Two novel species isolated from a subtropical stream in China.</title>
        <authorList>
            <person name="Lu H."/>
        </authorList>
    </citation>
    <scope>NUCLEOTIDE SEQUENCE [LARGE SCALE GENOMIC DNA]</scope>
    <source>
        <strain evidence="1 2">FT29W</strain>
    </source>
</reference>
<evidence type="ECO:0000313" key="2">
    <source>
        <dbReference type="Proteomes" id="UP000440498"/>
    </source>
</evidence>
<comment type="caution">
    <text evidence="1">The sequence shown here is derived from an EMBL/GenBank/DDBJ whole genome shotgun (WGS) entry which is preliminary data.</text>
</comment>